<dbReference type="PANTHER" id="PTHR23503:SF8">
    <property type="entry name" value="FACILITATED GLUCOSE TRANSPORTER PROTEIN 1"/>
    <property type="match status" value="1"/>
</dbReference>
<feature type="transmembrane region" description="Helical" evidence="8">
    <location>
        <begin position="326"/>
        <end position="351"/>
    </location>
</feature>
<feature type="transmembrane region" description="Helical" evidence="8">
    <location>
        <begin position="114"/>
        <end position="134"/>
    </location>
</feature>
<evidence type="ECO:0000256" key="2">
    <source>
        <dbReference type="ARBA" id="ARBA00010992"/>
    </source>
</evidence>
<feature type="transmembrane region" description="Helical" evidence="8">
    <location>
        <begin position="56"/>
        <end position="76"/>
    </location>
</feature>
<dbReference type="GeneID" id="77732845"/>
<evidence type="ECO:0000256" key="5">
    <source>
        <dbReference type="ARBA" id="ARBA00022989"/>
    </source>
</evidence>
<evidence type="ECO:0000259" key="9">
    <source>
        <dbReference type="PROSITE" id="PS50850"/>
    </source>
</evidence>
<evidence type="ECO:0000313" key="11">
    <source>
        <dbReference type="Proteomes" id="UP001164286"/>
    </source>
</evidence>
<dbReference type="EMBL" id="JAKWFO010000005">
    <property type="protein sequence ID" value="KAI9637137.1"/>
    <property type="molecule type" value="Genomic_DNA"/>
</dbReference>
<feature type="transmembrane region" description="Helical" evidence="8">
    <location>
        <begin position="363"/>
        <end position="386"/>
    </location>
</feature>
<sequence length="431" mass="45468">MSTARRAAVALWAIAHSATYGYHIASLNGVQTAVICDGSTGRSRWDCLDVSDNQYGFAVTIVTLGGLVGSLSADAASRRFGRLGTLRIAETGFILGALAVAAATHLWMVIIARIIIGISSGLVLVTIPPFLSLIAPERYRTVFGTLHQSSIGIGMLVAQSLSLALAKKALWRVELLVAAAIGALLLLVGLFVGKEEQDESSSADESTALLGDRAQKKPPLSVKDLLTSDDSVLRSGFLIVCVAQFAQQVCGISPVMYFSSRILQPVFKAESKLVVLGIMAVGTPFNFLPGLLPSSIGSKRILLTSALGTSLFSLLLAIGLNSSNQALSGTAVICFVISFSIGLAPIAWVVLSEVVPPEARTAVGSVAVGINWLTNFTAGSVFLPLQQYLSHGDQGEGNIFYVFSAASLVACLAIWTSYWLYNRSQIRAESA</sequence>
<evidence type="ECO:0000256" key="7">
    <source>
        <dbReference type="ARBA" id="ARBA00049119"/>
    </source>
</evidence>
<evidence type="ECO:0000256" key="3">
    <source>
        <dbReference type="ARBA" id="ARBA00022448"/>
    </source>
</evidence>
<dbReference type="Proteomes" id="UP001164286">
    <property type="component" value="Unassembled WGS sequence"/>
</dbReference>
<dbReference type="AlphaFoldDB" id="A0AA38LTR2"/>
<keyword evidence="5 8" id="KW-1133">Transmembrane helix</keyword>
<dbReference type="GO" id="GO:0016020">
    <property type="term" value="C:membrane"/>
    <property type="evidence" value="ECO:0007669"/>
    <property type="project" value="UniProtKB-SubCell"/>
</dbReference>
<comment type="subcellular location">
    <subcellularLocation>
        <location evidence="1">Membrane</location>
        <topology evidence="1">Multi-pass membrane protein</topology>
    </subcellularLocation>
</comment>
<protein>
    <submittedName>
        <fullName evidence="10">Vacuolar membrane protein</fullName>
    </submittedName>
</protein>
<dbReference type="PRINTS" id="PR00171">
    <property type="entry name" value="SUGRTRNSPORT"/>
</dbReference>
<evidence type="ECO:0000313" key="10">
    <source>
        <dbReference type="EMBL" id="KAI9637137.1"/>
    </source>
</evidence>
<name>A0AA38LTR2_9TREE</name>
<dbReference type="InterPro" id="IPR036259">
    <property type="entry name" value="MFS_trans_sf"/>
</dbReference>
<keyword evidence="11" id="KW-1185">Reference proteome</keyword>
<comment type="caution">
    <text evidence="10">The sequence shown here is derived from an EMBL/GenBank/DDBJ whole genome shotgun (WGS) entry which is preliminary data.</text>
</comment>
<gene>
    <name evidence="10" type="ORF">MKK02DRAFT_45847</name>
</gene>
<feature type="transmembrane region" description="Helical" evidence="8">
    <location>
        <begin position="237"/>
        <end position="259"/>
    </location>
</feature>
<keyword evidence="3" id="KW-0813">Transport</keyword>
<dbReference type="Pfam" id="PF00083">
    <property type="entry name" value="Sugar_tr"/>
    <property type="match status" value="1"/>
</dbReference>
<feature type="transmembrane region" description="Helical" evidence="8">
    <location>
        <begin position="146"/>
        <end position="165"/>
    </location>
</feature>
<keyword evidence="4 8" id="KW-0812">Transmembrane</keyword>
<dbReference type="InterPro" id="IPR005828">
    <property type="entry name" value="MFS_sugar_transport-like"/>
</dbReference>
<dbReference type="Gene3D" id="1.20.1250.20">
    <property type="entry name" value="MFS general substrate transporter like domains"/>
    <property type="match status" value="2"/>
</dbReference>
<dbReference type="InterPro" id="IPR020846">
    <property type="entry name" value="MFS_dom"/>
</dbReference>
<dbReference type="SUPFAM" id="SSF103473">
    <property type="entry name" value="MFS general substrate transporter"/>
    <property type="match status" value="1"/>
</dbReference>
<dbReference type="GO" id="GO:0015149">
    <property type="term" value="F:hexose transmembrane transporter activity"/>
    <property type="evidence" value="ECO:0007669"/>
    <property type="project" value="TreeGrafter"/>
</dbReference>
<dbReference type="PROSITE" id="PS50850">
    <property type="entry name" value="MFS"/>
    <property type="match status" value="1"/>
</dbReference>
<keyword evidence="6 8" id="KW-0472">Membrane</keyword>
<reference evidence="10" key="1">
    <citation type="journal article" date="2022" name="G3 (Bethesda)">
        <title>High quality genome of the basidiomycete yeast Dioszegia hungarica PDD-24b-2 isolated from cloud water.</title>
        <authorList>
            <person name="Jarrige D."/>
            <person name="Haridas S."/>
            <person name="Bleykasten-Grosshans C."/>
            <person name="Joly M."/>
            <person name="Nadalig T."/>
            <person name="Sancelme M."/>
            <person name="Vuilleumier S."/>
            <person name="Grigoriev I.V."/>
            <person name="Amato P."/>
            <person name="Bringel F."/>
        </authorList>
    </citation>
    <scope>NUCLEOTIDE SEQUENCE</scope>
    <source>
        <strain evidence="10">PDD-24b-2</strain>
    </source>
</reference>
<accession>A0AA38LTR2</accession>
<feature type="transmembrane region" description="Helical" evidence="8">
    <location>
        <begin position="271"/>
        <end position="289"/>
    </location>
</feature>
<feature type="transmembrane region" description="Helical" evidence="8">
    <location>
        <begin position="171"/>
        <end position="192"/>
    </location>
</feature>
<dbReference type="RefSeq" id="XP_052946914.1">
    <property type="nucleotide sequence ID" value="XM_053093640.1"/>
</dbReference>
<feature type="transmembrane region" description="Helical" evidence="8">
    <location>
        <begin position="301"/>
        <end position="320"/>
    </location>
</feature>
<feature type="transmembrane region" description="Helical" evidence="8">
    <location>
        <begin position="88"/>
        <end position="108"/>
    </location>
</feature>
<dbReference type="InterPro" id="IPR003663">
    <property type="entry name" value="Sugar/inositol_transpt"/>
</dbReference>
<evidence type="ECO:0000256" key="1">
    <source>
        <dbReference type="ARBA" id="ARBA00004141"/>
    </source>
</evidence>
<evidence type="ECO:0000256" key="8">
    <source>
        <dbReference type="SAM" id="Phobius"/>
    </source>
</evidence>
<comment type="catalytic activity">
    <reaction evidence="7">
        <text>myo-inositol(out) + H(+)(out) = myo-inositol(in) + H(+)(in)</text>
        <dbReference type="Rhea" id="RHEA:60364"/>
        <dbReference type="ChEBI" id="CHEBI:15378"/>
        <dbReference type="ChEBI" id="CHEBI:17268"/>
    </reaction>
</comment>
<evidence type="ECO:0000256" key="4">
    <source>
        <dbReference type="ARBA" id="ARBA00022692"/>
    </source>
</evidence>
<feature type="domain" description="Major facilitator superfamily (MFS) profile" evidence="9">
    <location>
        <begin position="9"/>
        <end position="422"/>
    </location>
</feature>
<comment type="similarity">
    <text evidence="2">Belongs to the major facilitator superfamily. Sugar transporter (TC 2.A.1.1) family.</text>
</comment>
<feature type="transmembrane region" description="Helical" evidence="8">
    <location>
        <begin position="398"/>
        <end position="421"/>
    </location>
</feature>
<dbReference type="PANTHER" id="PTHR23503">
    <property type="entry name" value="SOLUTE CARRIER FAMILY 2"/>
    <property type="match status" value="1"/>
</dbReference>
<dbReference type="InterPro" id="IPR045263">
    <property type="entry name" value="GLUT"/>
</dbReference>
<proteinExistence type="inferred from homology"/>
<organism evidence="10 11">
    <name type="scientific">Dioszegia hungarica</name>
    <dbReference type="NCBI Taxonomy" id="4972"/>
    <lineage>
        <taxon>Eukaryota</taxon>
        <taxon>Fungi</taxon>
        <taxon>Dikarya</taxon>
        <taxon>Basidiomycota</taxon>
        <taxon>Agaricomycotina</taxon>
        <taxon>Tremellomycetes</taxon>
        <taxon>Tremellales</taxon>
        <taxon>Bulleribasidiaceae</taxon>
        <taxon>Dioszegia</taxon>
    </lineage>
</organism>
<evidence type="ECO:0000256" key="6">
    <source>
        <dbReference type="ARBA" id="ARBA00023136"/>
    </source>
</evidence>